<name>A0A543A662_9ACTN</name>
<dbReference type="InterPro" id="IPR051784">
    <property type="entry name" value="Nod_factor_ABC_transporter"/>
</dbReference>
<evidence type="ECO:0000313" key="9">
    <source>
        <dbReference type="Proteomes" id="UP000320209"/>
    </source>
</evidence>
<feature type="transmembrane region" description="Helical" evidence="6">
    <location>
        <begin position="80"/>
        <end position="100"/>
    </location>
</feature>
<evidence type="ECO:0000313" key="8">
    <source>
        <dbReference type="EMBL" id="TQL68085.1"/>
    </source>
</evidence>
<evidence type="ECO:0000256" key="5">
    <source>
        <dbReference type="ARBA" id="ARBA00023251"/>
    </source>
</evidence>
<organism evidence="8 9">
    <name type="scientific">Nocardioides albertanoniae</name>
    <dbReference type="NCBI Taxonomy" id="1175486"/>
    <lineage>
        <taxon>Bacteria</taxon>
        <taxon>Bacillati</taxon>
        <taxon>Actinomycetota</taxon>
        <taxon>Actinomycetes</taxon>
        <taxon>Propionibacteriales</taxon>
        <taxon>Nocardioidaceae</taxon>
        <taxon>Nocardioides</taxon>
    </lineage>
</organism>
<keyword evidence="2 6" id="KW-0812">Transmembrane</keyword>
<keyword evidence="3 6" id="KW-1133">Transmembrane helix</keyword>
<keyword evidence="4 6" id="KW-0472">Membrane</keyword>
<evidence type="ECO:0000256" key="2">
    <source>
        <dbReference type="ARBA" id="ARBA00022692"/>
    </source>
</evidence>
<protein>
    <submittedName>
        <fullName evidence="8">Lipooligosaccharide transport system permease protein</fullName>
    </submittedName>
</protein>
<dbReference type="InterPro" id="IPR000412">
    <property type="entry name" value="ABC_2_transport"/>
</dbReference>
<sequence>MVDYAGSGPNMRTATPPTAPSGTVAGALRMWDYWLTVLARTWKGGVITTFVTPFFYVLALGVLLGGFVQADPATLEGADSYLAFVAPGMVAAHAMTIAFSEMTYPVYGMVKWQRIYFSMIASPLTAAHIVLAQLGFLMLRTLFACGVFLLVLAPFGVFESWWGALVAWLVQGLVVLAFGTPVLLFSLSIKGEESFALIFRLGMIPLTLFSGTFFPVANLGPVLEKVAMASPLWQGVDLTRMLALGEIDWLAAAVHVVYLGLLAGVCWWLAVRRLGERLVS</sequence>
<feature type="domain" description="ABC-2 type transporter transmembrane" evidence="7">
    <location>
        <begin position="37"/>
        <end position="240"/>
    </location>
</feature>
<evidence type="ECO:0000256" key="6">
    <source>
        <dbReference type="SAM" id="Phobius"/>
    </source>
</evidence>
<dbReference type="GO" id="GO:0043190">
    <property type="term" value="C:ATP-binding cassette (ABC) transporter complex"/>
    <property type="evidence" value="ECO:0007669"/>
    <property type="project" value="InterPro"/>
</dbReference>
<dbReference type="Pfam" id="PF01061">
    <property type="entry name" value="ABC2_membrane"/>
    <property type="match status" value="1"/>
</dbReference>
<evidence type="ECO:0000259" key="7">
    <source>
        <dbReference type="Pfam" id="PF01061"/>
    </source>
</evidence>
<dbReference type="OrthoDB" id="9778589at2"/>
<feature type="transmembrane region" description="Helical" evidence="6">
    <location>
        <begin position="46"/>
        <end position="68"/>
    </location>
</feature>
<dbReference type="AlphaFoldDB" id="A0A543A662"/>
<keyword evidence="9" id="KW-1185">Reference proteome</keyword>
<dbReference type="PRINTS" id="PR00164">
    <property type="entry name" value="ABC2TRNSPORT"/>
</dbReference>
<comment type="subcellular location">
    <subcellularLocation>
        <location evidence="1">Membrane</location>
        <topology evidence="1">Multi-pass membrane protein</topology>
    </subcellularLocation>
</comment>
<evidence type="ECO:0000256" key="4">
    <source>
        <dbReference type="ARBA" id="ARBA00023136"/>
    </source>
</evidence>
<dbReference type="EMBL" id="VFOV01000001">
    <property type="protein sequence ID" value="TQL68085.1"/>
    <property type="molecule type" value="Genomic_DNA"/>
</dbReference>
<accession>A0A543A662</accession>
<feature type="transmembrane region" description="Helical" evidence="6">
    <location>
        <begin position="161"/>
        <end position="185"/>
    </location>
</feature>
<evidence type="ECO:0000256" key="1">
    <source>
        <dbReference type="ARBA" id="ARBA00004141"/>
    </source>
</evidence>
<dbReference type="PANTHER" id="PTHR43229">
    <property type="entry name" value="NODULATION PROTEIN J"/>
    <property type="match status" value="1"/>
</dbReference>
<keyword evidence="5" id="KW-0046">Antibiotic resistance</keyword>
<dbReference type="PANTHER" id="PTHR43229:SF2">
    <property type="entry name" value="NODULATION PROTEIN J"/>
    <property type="match status" value="1"/>
</dbReference>
<gene>
    <name evidence="8" type="ORF">FB381_1974</name>
</gene>
<reference evidence="8 9" key="1">
    <citation type="submission" date="2019-06" db="EMBL/GenBank/DDBJ databases">
        <title>Sequencing the genomes of 1000 actinobacteria strains.</title>
        <authorList>
            <person name="Klenk H.-P."/>
        </authorList>
    </citation>
    <scope>NUCLEOTIDE SEQUENCE [LARGE SCALE GENOMIC DNA]</scope>
    <source>
        <strain evidence="8 9">DSM 25218</strain>
    </source>
</reference>
<feature type="transmembrane region" description="Helical" evidence="6">
    <location>
        <begin position="112"/>
        <end position="130"/>
    </location>
</feature>
<proteinExistence type="predicted"/>
<dbReference type="GO" id="GO:0140359">
    <property type="term" value="F:ABC-type transporter activity"/>
    <property type="evidence" value="ECO:0007669"/>
    <property type="project" value="InterPro"/>
</dbReference>
<feature type="transmembrane region" description="Helical" evidence="6">
    <location>
        <begin position="249"/>
        <end position="271"/>
    </location>
</feature>
<dbReference type="Proteomes" id="UP000320209">
    <property type="component" value="Unassembled WGS sequence"/>
</dbReference>
<comment type="caution">
    <text evidence="8">The sequence shown here is derived from an EMBL/GenBank/DDBJ whole genome shotgun (WGS) entry which is preliminary data.</text>
</comment>
<dbReference type="GO" id="GO:0046677">
    <property type="term" value="P:response to antibiotic"/>
    <property type="evidence" value="ECO:0007669"/>
    <property type="project" value="UniProtKB-KW"/>
</dbReference>
<dbReference type="InterPro" id="IPR013525">
    <property type="entry name" value="ABC2_TM"/>
</dbReference>
<dbReference type="PIRSF" id="PIRSF006648">
    <property type="entry name" value="DrrB"/>
    <property type="match status" value="1"/>
</dbReference>
<feature type="transmembrane region" description="Helical" evidence="6">
    <location>
        <begin position="197"/>
        <end position="217"/>
    </location>
</feature>
<feature type="transmembrane region" description="Helical" evidence="6">
    <location>
        <begin position="137"/>
        <end position="155"/>
    </location>
</feature>
<evidence type="ECO:0000256" key="3">
    <source>
        <dbReference type="ARBA" id="ARBA00022989"/>
    </source>
</evidence>